<evidence type="ECO:0008006" key="4">
    <source>
        <dbReference type="Google" id="ProtNLM"/>
    </source>
</evidence>
<sequence length="169" mass="16917">MMTARVTTLASLATLIAVTSCAAPGTENRSDTYMAGEVNQRQAIKVVSIISVSPARIQVDNTSRRRTAQIVGGILGAGLGAGLGTGVAHSTAAGALGGLGGIAAGAAGGSIVPSTTYVNGVQIAYQDGHQAFSSAQVGRLCEYGPGSATLIAMNATQTRIQPNRQCATK</sequence>
<evidence type="ECO:0000256" key="1">
    <source>
        <dbReference type="SAM" id="SignalP"/>
    </source>
</evidence>
<dbReference type="Proteomes" id="UP001163831">
    <property type="component" value="Chromosome"/>
</dbReference>
<reference evidence="2" key="1">
    <citation type="submission" date="2022-10" db="EMBL/GenBank/DDBJ databases">
        <title>Candidatus Kirkpatrella diaphorinas gen. nov., sp. nov., an uncultured endosymbiont identified in a population of Diaphorina citri from Hawaii.</title>
        <authorList>
            <person name="Henry E.M."/>
            <person name="Carlson C.R."/>
            <person name="Kuo Y.-W."/>
        </authorList>
    </citation>
    <scope>NUCLEOTIDE SEQUENCE</scope>
    <source>
        <strain evidence="2">CADCRV1</strain>
    </source>
</reference>
<keyword evidence="1" id="KW-0732">Signal</keyword>
<evidence type="ECO:0000313" key="3">
    <source>
        <dbReference type="Proteomes" id="UP001163831"/>
    </source>
</evidence>
<protein>
    <recommendedName>
        <fullName evidence="4">Glycine zipper 2TM domain-containing protein</fullName>
    </recommendedName>
</protein>
<organism evidence="2 3">
    <name type="scientific">Candidatus Kirkpatrickella diaphorinae</name>
    <dbReference type="NCBI Taxonomy" id="2984322"/>
    <lineage>
        <taxon>Bacteria</taxon>
        <taxon>Pseudomonadati</taxon>
        <taxon>Pseudomonadota</taxon>
        <taxon>Alphaproteobacteria</taxon>
        <taxon>Acetobacterales</taxon>
        <taxon>Acetobacteraceae</taxon>
        <taxon>Candidatus Kirkpatrickella</taxon>
    </lineage>
</organism>
<dbReference type="PROSITE" id="PS51257">
    <property type="entry name" value="PROKAR_LIPOPROTEIN"/>
    <property type="match status" value="1"/>
</dbReference>
<dbReference type="RefSeq" id="WP_319807576.1">
    <property type="nucleotide sequence ID" value="NZ_CP107052.1"/>
</dbReference>
<name>A0ABY6GLQ3_9PROT</name>
<dbReference type="EMBL" id="CP107052">
    <property type="protein sequence ID" value="UYH51981.1"/>
    <property type="molecule type" value="Genomic_DNA"/>
</dbReference>
<proteinExistence type="predicted"/>
<gene>
    <name evidence="2" type="ORF">N5W20_03750</name>
</gene>
<accession>A0ABY6GLQ3</accession>
<feature type="signal peptide" evidence="1">
    <location>
        <begin position="1"/>
        <end position="22"/>
    </location>
</feature>
<feature type="chain" id="PRO_5045307271" description="Glycine zipper 2TM domain-containing protein" evidence="1">
    <location>
        <begin position="23"/>
        <end position="169"/>
    </location>
</feature>
<evidence type="ECO:0000313" key="2">
    <source>
        <dbReference type="EMBL" id="UYH51981.1"/>
    </source>
</evidence>
<keyword evidence="3" id="KW-1185">Reference proteome</keyword>